<comment type="caution">
    <text evidence="2">The sequence shown here is derived from an EMBL/GenBank/DDBJ whole genome shotgun (WGS) entry which is preliminary data.</text>
</comment>
<protein>
    <recommendedName>
        <fullName evidence="1">Methyltransferase type 11 domain-containing protein</fullName>
    </recommendedName>
</protein>
<dbReference type="Proteomes" id="UP000226712">
    <property type="component" value="Unassembled WGS sequence"/>
</dbReference>
<dbReference type="SUPFAM" id="SSF53335">
    <property type="entry name" value="S-adenosyl-L-methionine-dependent methyltransferases"/>
    <property type="match status" value="1"/>
</dbReference>
<dbReference type="Gene3D" id="3.40.50.150">
    <property type="entry name" value="Vaccinia Virus protein VP39"/>
    <property type="match status" value="1"/>
</dbReference>
<dbReference type="AlphaFoldDB" id="A0A2D6LPN9"/>
<proteinExistence type="predicted"/>
<reference evidence="3" key="1">
    <citation type="submission" date="2017-09" db="EMBL/GenBank/DDBJ databases">
        <title>The Reconstruction of 2,631 Draft Metagenome-Assembled Genomes from the Global Oceans.</title>
        <authorList>
            <person name="Tully B.J."/>
            <person name="Graham E.D."/>
            <person name="Heidelberg J.F."/>
        </authorList>
    </citation>
    <scope>NUCLEOTIDE SEQUENCE [LARGE SCALE GENOMIC DNA]</scope>
</reference>
<sequence length="142" mass="16315">MNPFFFMRKEVVKKYVEKYTLGVTEVENSLEQYNSFFQNMGFKEKIEDLIEKRLKDKVFVKIMDLGCGNGGFLADLKKKFGEQIHTIGVDLLAPEKPPDESVLGDALESEFPKEVDFVFSFRTLHEIGEPEKIVEKTQNALA</sequence>
<dbReference type="GO" id="GO:0008757">
    <property type="term" value="F:S-adenosylmethionine-dependent methyltransferase activity"/>
    <property type="evidence" value="ECO:0007669"/>
    <property type="project" value="InterPro"/>
</dbReference>
<organism evidence="2 3">
    <name type="scientific">Candidatus Iainarchaeum sp</name>
    <dbReference type="NCBI Taxonomy" id="3101447"/>
    <lineage>
        <taxon>Archaea</taxon>
        <taxon>Candidatus Iainarchaeota</taxon>
        <taxon>Candidatus Iainarchaeia</taxon>
        <taxon>Candidatus Iainarchaeales</taxon>
        <taxon>Candidatus Iainarchaeaceae</taxon>
        <taxon>Candidatus Iainarchaeum</taxon>
    </lineage>
</organism>
<feature type="domain" description="Methyltransferase type 11" evidence="1">
    <location>
        <begin position="64"/>
        <end position="139"/>
    </location>
</feature>
<evidence type="ECO:0000313" key="2">
    <source>
        <dbReference type="EMBL" id="MAG18159.1"/>
    </source>
</evidence>
<name>A0A2D6LPN9_9ARCH</name>
<accession>A0A2D6LPN9</accession>
<feature type="non-terminal residue" evidence="2">
    <location>
        <position position="142"/>
    </location>
</feature>
<dbReference type="InterPro" id="IPR013216">
    <property type="entry name" value="Methyltransf_11"/>
</dbReference>
<dbReference type="EMBL" id="NZBD01000010">
    <property type="protein sequence ID" value="MAG18159.1"/>
    <property type="molecule type" value="Genomic_DNA"/>
</dbReference>
<dbReference type="InterPro" id="IPR029063">
    <property type="entry name" value="SAM-dependent_MTases_sf"/>
</dbReference>
<evidence type="ECO:0000313" key="3">
    <source>
        <dbReference type="Proteomes" id="UP000226712"/>
    </source>
</evidence>
<dbReference type="Pfam" id="PF08241">
    <property type="entry name" value="Methyltransf_11"/>
    <property type="match status" value="1"/>
</dbReference>
<evidence type="ECO:0000259" key="1">
    <source>
        <dbReference type="Pfam" id="PF08241"/>
    </source>
</evidence>
<dbReference type="CDD" id="cd02440">
    <property type="entry name" value="AdoMet_MTases"/>
    <property type="match status" value="1"/>
</dbReference>
<gene>
    <name evidence="2" type="ORF">CL944_01660</name>
</gene>